<dbReference type="Pfam" id="PF00378">
    <property type="entry name" value="ECH_1"/>
    <property type="match status" value="1"/>
</dbReference>
<accession>A0A381ZXV2</accession>
<gene>
    <name evidence="2" type="ORF">METZ01_LOCUS146914</name>
</gene>
<dbReference type="Gene3D" id="3.90.226.10">
    <property type="entry name" value="2-enoyl-CoA Hydratase, Chain A, domain 1"/>
    <property type="match status" value="1"/>
</dbReference>
<feature type="non-terminal residue" evidence="2">
    <location>
        <position position="139"/>
    </location>
</feature>
<dbReference type="GO" id="GO:0006635">
    <property type="term" value="P:fatty acid beta-oxidation"/>
    <property type="evidence" value="ECO:0007669"/>
    <property type="project" value="TreeGrafter"/>
</dbReference>
<dbReference type="PANTHER" id="PTHR11941">
    <property type="entry name" value="ENOYL-COA HYDRATASE-RELATED"/>
    <property type="match status" value="1"/>
</dbReference>
<evidence type="ECO:0000313" key="2">
    <source>
        <dbReference type="EMBL" id="SVA94060.1"/>
    </source>
</evidence>
<name>A0A381ZXV2_9ZZZZ</name>
<dbReference type="InterPro" id="IPR001753">
    <property type="entry name" value="Enoyl-CoA_hydra/iso"/>
</dbReference>
<organism evidence="2">
    <name type="scientific">marine metagenome</name>
    <dbReference type="NCBI Taxonomy" id="408172"/>
    <lineage>
        <taxon>unclassified sequences</taxon>
        <taxon>metagenomes</taxon>
        <taxon>ecological metagenomes</taxon>
    </lineage>
</organism>
<dbReference type="SUPFAM" id="SSF52096">
    <property type="entry name" value="ClpP/crotonase"/>
    <property type="match status" value="1"/>
</dbReference>
<evidence type="ECO:0000256" key="1">
    <source>
        <dbReference type="SAM" id="MobiDB-lite"/>
    </source>
</evidence>
<dbReference type="GO" id="GO:0003824">
    <property type="term" value="F:catalytic activity"/>
    <property type="evidence" value="ECO:0007669"/>
    <property type="project" value="UniProtKB-ARBA"/>
</dbReference>
<dbReference type="EMBL" id="UINC01023092">
    <property type="protein sequence ID" value="SVA94060.1"/>
    <property type="molecule type" value="Genomic_DNA"/>
</dbReference>
<dbReference type="PANTHER" id="PTHR11941:SF54">
    <property type="entry name" value="ENOYL-COA HYDRATASE, MITOCHONDRIAL"/>
    <property type="match status" value="1"/>
</dbReference>
<protein>
    <recommendedName>
        <fullName evidence="3">Enoyl-CoA hydratase</fullName>
    </recommendedName>
</protein>
<sequence>MQRAFIKSETDSGVLVLTMHDPKTRNSISLEMMAELEEELDRLEADSTLRAVVLTGTDPSFCSGANVKQMGTESETNNDEPLPEDRSPWDVLQEQWDNQSAKGMRAKDEIDGVRYFPLRLHDLQKPSIAAVNGSAIGLG</sequence>
<reference evidence="2" key="1">
    <citation type="submission" date="2018-05" db="EMBL/GenBank/DDBJ databases">
        <authorList>
            <person name="Lanie J.A."/>
            <person name="Ng W.-L."/>
            <person name="Kazmierczak K.M."/>
            <person name="Andrzejewski T.M."/>
            <person name="Davidsen T.M."/>
            <person name="Wayne K.J."/>
            <person name="Tettelin H."/>
            <person name="Glass J.I."/>
            <person name="Rusch D."/>
            <person name="Podicherti R."/>
            <person name="Tsui H.-C.T."/>
            <person name="Winkler M.E."/>
        </authorList>
    </citation>
    <scope>NUCLEOTIDE SEQUENCE</scope>
</reference>
<dbReference type="InterPro" id="IPR029045">
    <property type="entry name" value="ClpP/crotonase-like_dom_sf"/>
</dbReference>
<feature type="region of interest" description="Disordered" evidence="1">
    <location>
        <begin position="63"/>
        <end position="88"/>
    </location>
</feature>
<dbReference type="CDD" id="cd06558">
    <property type="entry name" value="crotonase-like"/>
    <property type="match status" value="1"/>
</dbReference>
<evidence type="ECO:0008006" key="3">
    <source>
        <dbReference type="Google" id="ProtNLM"/>
    </source>
</evidence>
<dbReference type="AlphaFoldDB" id="A0A381ZXV2"/>
<proteinExistence type="predicted"/>